<organism evidence="1">
    <name type="scientific">marine sediment metagenome</name>
    <dbReference type="NCBI Taxonomy" id="412755"/>
    <lineage>
        <taxon>unclassified sequences</taxon>
        <taxon>metagenomes</taxon>
        <taxon>ecological metagenomes</taxon>
    </lineage>
</organism>
<sequence length="37" mass="4596">MNKKRYIIKYNRCETHFYDTLEEKSLPHSKILKLLNK</sequence>
<reference evidence="1" key="1">
    <citation type="journal article" date="2015" name="Nature">
        <title>Complex archaea that bridge the gap between prokaryotes and eukaryotes.</title>
        <authorList>
            <person name="Spang A."/>
            <person name="Saw J.H."/>
            <person name="Jorgensen S.L."/>
            <person name="Zaremba-Niedzwiedzka K."/>
            <person name="Martijn J."/>
            <person name="Lind A.E."/>
            <person name="van Eijk R."/>
            <person name="Schleper C."/>
            <person name="Guy L."/>
            <person name="Ettema T.J."/>
        </authorList>
    </citation>
    <scope>NUCLEOTIDE SEQUENCE</scope>
</reference>
<dbReference type="EMBL" id="LAZR01008004">
    <property type="protein sequence ID" value="KKM81543.1"/>
    <property type="molecule type" value="Genomic_DNA"/>
</dbReference>
<name>A0A0F9KHV9_9ZZZZ</name>
<accession>A0A0F9KHV9</accession>
<proteinExistence type="predicted"/>
<dbReference type="AlphaFoldDB" id="A0A0F9KHV9"/>
<gene>
    <name evidence="1" type="ORF">LCGC14_1328650</name>
</gene>
<comment type="caution">
    <text evidence="1">The sequence shown here is derived from an EMBL/GenBank/DDBJ whole genome shotgun (WGS) entry which is preliminary data.</text>
</comment>
<protein>
    <submittedName>
        <fullName evidence="1">Uncharacterized protein</fullName>
    </submittedName>
</protein>
<evidence type="ECO:0000313" key="1">
    <source>
        <dbReference type="EMBL" id="KKM81543.1"/>
    </source>
</evidence>
<feature type="non-terminal residue" evidence="1">
    <location>
        <position position="37"/>
    </location>
</feature>